<dbReference type="PANTHER" id="PTHR47515">
    <property type="entry name" value="LOW CALCIUM RESPONSE LOCUS PROTEIN T"/>
    <property type="match status" value="1"/>
</dbReference>
<dbReference type="SUPFAM" id="SSF53098">
    <property type="entry name" value="Ribonuclease H-like"/>
    <property type="match status" value="1"/>
</dbReference>
<dbReference type="AlphaFoldDB" id="A9IF81"/>
<sequence length="268" mass="30748">MAERQLGVTRACGLVGISRSLFAYESKRTSDIALTERMKEMAAAKRRYGYRRIHVLLRREGWQANHKRVWRLYSQAGLSVRKRKRKRITAVERVVRPQPTGPNQSWSMDFVADGLAYGRRFRCLNVVDDYTRECLAIEVDTSLPGLRVAHVLERIAVMRGLPRSITVDNGPEFAGKALDAWAYQAGVTLSFIRPGKPVENAYIESFNGKFRDECLNEHWFLSLRQAKSLIEAWRVEYNTERPHSALGYLAPEQFAKGHHQNEIFNPGL</sequence>
<keyword evidence="3" id="KW-1185">Reference proteome</keyword>
<organism evidence="2 3">
    <name type="scientific">Bordetella petrii (strain ATCC BAA-461 / DSM 12804 / CCUG 43448 / CIP 107267 / Se-1111R)</name>
    <dbReference type="NCBI Taxonomy" id="340100"/>
    <lineage>
        <taxon>Bacteria</taxon>
        <taxon>Pseudomonadati</taxon>
        <taxon>Pseudomonadota</taxon>
        <taxon>Betaproteobacteria</taxon>
        <taxon>Burkholderiales</taxon>
        <taxon>Alcaligenaceae</taxon>
        <taxon>Bordetella</taxon>
    </lineage>
</organism>
<dbReference type="GO" id="GO:0015074">
    <property type="term" value="P:DNA integration"/>
    <property type="evidence" value="ECO:0007669"/>
    <property type="project" value="InterPro"/>
</dbReference>
<dbReference type="InterPro" id="IPR036397">
    <property type="entry name" value="RNaseH_sf"/>
</dbReference>
<dbReference type="EMBL" id="AM902716">
    <property type="protein sequence ID" value="CAP44987.1"/>
    <property type="molecule type" value="Genomic_DNA"/>
</dbReference>
<reference evidence="2 3" key="1">
    <citation type="journal article" date="2008" name="BMC Genomics">
        <title>The missing link: Bordetella petrii is endowed with both the metabolic versatility of environmental bacteria and virulence traits of pathogenic Bordetellae.</title>
        <authorList>
            <person name="Gross R."/>
            <person name="Guzman C.A."/>
            <person name="Sebaihia M."/>
            <person name="Martins Dos Santos V.A."/>
            <person name="Pieper D.H."/>
            <person name="Koebnik R."/>
            <person name="Lechner M."/>
            <person name="Bartels D."/>
            <person name="Buhrmester J."/>
            <person name="Choudhuri J.V."/>
            <person name="Ebensen T."/>
            <person name="Gaigalat L."/>
            <person name="Herrmann S."/>
            <person name="Khachane A.N."/>
            <person name="Larisch C."/>
            <person name="Link S."/>
            <person name="Linke B."/>
            <person name="Meyer F."/>
            <person name="Mormann S."/>
            <person name="Nakunst D."/>
            <person name="Rueckert C."/>
            <person name="Schneiker-Bekel S."/>
            <person name="Schulze K."/>
            <person name="Vorhoelter F.J."/>
            <person name="Yevsa T."/>
            <person name="Engle J.T."/>
            <person name="Goldman W.E."/>
            <person name="Puehler A."/>
            <person name="Goebel U.B."/>
            <person name="Goesmann A."/>
            <person name="Bloecker H."/>
            <person name="Kaiser O."/>
            <person name="Martinez-Arias R."/>
        </authorList>
    </citation>
    <scope>NUCLEOTIDE SEQUENCE [LARGE SCALE GENOMIC DNA]</scope>
    <source>
        <strain evidence="3">ATCC BAA-461 / DSM 12804 / CCUG 43448 / CIP 107267 / Se-1111R</strain>
    </source>
</reference>
<dbReference type="InterPro" id="IPR001584">
    <property type="entry name" value="Integrase_cat-core"/>
</dbReference>
<dbReference type="Pfam" id="PF13683">
    <property type="entry name" value="rve_3"/>
    <property type="match status" value="1"/>
</dbReference>
<evidence type="ECO:0000259" key="1">
    <source>
        <dbReference type="PROSITE" id="PS50994"/>
    </source>
</evidence>
<dbReference type="NCBIfam" id="NF033516">
    <property type="entry name" value="transpos_IS3"/>
    <property type="match status" value="1"/>
</dbReference>
<dbReference type="InterPro" id="IPR025948">
    <property type="entry name" value="HTH-like_dom"/>
</dbReference>
<dbReference type="Pfam" id="PF13276">
    <property type="entry name" value="HTH_21"/>
    <property type="match status" value="1"/>
</dbReference>
<dbReference type="eggNOG" id="COG2801">
    <property type="taxonomic scope" value="Bacteria"/>
</dbReference>
<protein>
    <submittedName>
        <fullName evidence="2">Probable transposase</fullName>
    </submittedName>
</protein>
<dbReference type="InterPro" id="IPR012337">
    <property type="entry name" value="RNaseH-like_sf"/>
</dbReference>
<dbReference type="InterPro" id="IPR048020">
    <property type="entry name" value="Transpos_IS3"/>
</dbReference>
<evidence type="ECO:0000313" key="3">
    <source>
        <dbReference type="Proteomes" id="UP000001225"/>
    </source>
</evidence>
<feature type="domain" description="Integrase catalytic" evidence="1">
    <location>
        <begin position="98"/>
        <end position="258"/>
    </location>
</feature>
<gene>
    <name evidence="2" type="ordered locus">Bpet4636</name>
</gene>
<dbReference type="KEGG" id="bpt:Bpet4636"/>
<dbReference type="Gene3D" id="3.30.420.10">
    <property type="entry name" value="Ribonuclease H-like superfamily/Ribonuclease H"/>
    <property type="match status" value="1"/>
</dbReference>
<accession>A9IF81</accession>
<evidence type="ECO:0000313" key="2">
    <source>
        <dbReference type="EMBL" id="CAP44987.1"/>
    </source>
</evidence>
<proteinExistence type="predicted"/>
<dbReference type="STRING" id="94624.Bpet4636"/>
<dbReference type="PROSITE" id="PS50994">
    <property type="entry name" value="INTEGRASE"/>
    <property type="match status" value="1"/>
</dbReference>
<dbReference type="Proteomes" id="UP000001225">
    <property type="component" value="Chromosome"/>
</dbReference>
<dbReference type="GO" id="GO:0003676">
    <property type="term" value="F:nucleic acid binding"/>
    <property type="evidence" value="ECO:0007669"/>
    <property type="project" value="InterPro"/>
</dbReference>
<dbReference type="PANTHER" id="PTHR47515:SF1">
    <property type="entry name" value="BLR2054 PROTEIN"/>
    <property type="match status" value="1"/>
</dbReference>
<name>A9IF81_BORPD</name>